<dbReference type="Proteomes" id="UP000265618">
    <property type="component" value="Unassembled WGS sequence"/>
</dbReference>
<gene>
    <name evidence="2" type="ORF">KIPB_013564</name>
</gene>
<accession>A0A391NS90</accession>
<proteinExistence type="predicted"/>
<organism evidence="2 3">
    <name type="scientific">Kipferlia bialata</name>
    <dbReference type="NCBI Taxonomy" id="797122"/>
    <lineage>
        <taxon>Eukaryota</taxon>
        <taxon>Metamonada</taxon>
        <taxon>Carpediemonas-like organisms</taxon>
        <taxon>Kipferlia</taxon>
    </lineage>
</organism>
<evidence type="ECO:0000313" key="3">
    <source>
        <dbReference type="Proteomes" id="UP000265618"/>
    </source>
</evidence>
<dbReference type="AlphaFoldDB" id="A0A391NS90"/>
<dbReference type="EMBL" id="BDIP01006517">
    <property type="protein sequence ID" value="GCA64204.1"/>
    <property type="molecule type" value="Genomic_DNA"/>
</dbReference>
<feature type="compositionally biased region" description="Basic residues" evidence="1">
    <location>
        <begin position="202"/>
        <end position="221"/>
    </location>
</feature>
<evidence type="ECO:0000313" key="2">
    <source>
        <dbReference type="EMBL" id="GCA64204.1"/>
    </source>
</evidence>
<name>A0A391NS90_9EUKA</name>
<comment type="caution">
    <text evidence="2">The sequence shown here is derived from an EMBL/GenBank/DDBJ whole genome shotgun (WGS) entry which is preliminary data.</text>
</comment>
<sequence>MSFLVYNAVGGEDTYGPVLVREDDMTMYVNVSGLRIPVVQYGPDLIPCFPGIVIGLITGASEIPDEQYRAFTVALRRVSEHVSFDSRLILGIFDRKNKDDIAQGLLPRYATEADARAAEQRDRENCAASGPFASVLDLWDSFGGTVSMPSATTFHGKGLPPNYPVAQFRSMIGDALAGAPETGAILTPEVAEATHPTPTSRPRVRPNKPKRGKGKPRRRRR</sequence>
<keyword evidence="3" id="KW-1185">Reference proteome</keyword>
<protein>
    <submittedName>
        <fullName evidence="2">Uncharacterized protein</fullName>
    </submittedName>
</protein>
<feature type="region of interest" description="Disordered" evidence="1">
    <location>
        <begin position="183"/>
        <end position="221"/>
    </location>
</feature>
<evidence type="ECO:0000256" key="1">
    <source>
        <dbReference type="SAM" id="MobiDB-lite"/>
    </source>
</evidence>
<reference evidence="2 3" key="1">
    <citation type="journal article" date="2018" name="PLoS ONE">
        <title>The draft genome of Kipferlia bialata reveals reductive genome evolution in fornicate parasites.</title>
        <authorList>
            <person name="Tanifuji G."/>
            <person name="Takabayashi S."/>
            <person name="Kume K."/>
            <person name="Takagi M."/>
            <person name="Nakayama T."/>
            <person name="Kamikawa R."/>
            <person name="Inagaki Y."/>
            <person name="Hashimoto T."/>
        </authorList>
    </citation>
    <scope>NUCLEOTIDE SEQUENCE [LARGE SCALE GENOMIC DNA]</scope>
    <source>
        <strain evidence="2">NY0173</strain>
    </source>
</reference>